<evidence type="ECO:0000256" key="3">
    <source>
        <dbReference type="ARBA" id="ARBA00022801"/>
    </source>
</evidence>
<dbReference type="PANTHER" id="PTHR37326:SF1">
    <property type="entry name" value="BLL3975 PROTEIN"/>
    <property type="match status" value="1"/>
</dbReference>
<proteinExistence type="predicted"/>
<dbReference type="EMBL" id="JAEKMH010000001">
    <property type="protein sequence ID" value="MBJ3783249.1"/>
    <property type="molecule type" value="Genomic_DNA"/>
</dbReference>
<dbReference type="InterPro" id="IPR053138">
    <property type="entry name" value="N-alpha-Ac-DABA_deacetylase"/>
</dbReference>
<dbReference type="GO" id="GO:0016788">
    <property type="term" value="F:hydrolase activity, acting on ester bonds"/>
    <property type="evidence" value="ECO:0007669"/>
    <property type="project" value="InterPro"/>
</dbReference>
<dbReference type="InterPro" id="IPR055438">
    <property type="entry name" value="AstE_AspA_cat"/>
</dbReference>
<dbReference type="Pfam" id="PF24827">
    <property type="entry name" value="AstE_AspA_cat"/>
    <property type="match status" value="1"/>
</dbReference>
<keyword evidence="7" id="KW-1185">Reference proteome</keyword>
<dbReference type="GO" id="GO:0046872">
    <property type="term" value="F:metal ion binding"/>
    <property type="evidence" value="ECO:0007669"/>
    <property type="project" value="UniProtKB-KW"/>
</dbReference>
<comment type="cofactor">
    <cofactor evidence="1">
        <name>Zn(2+)</name>
        <dbReference type="ChEBI" id="CHEBI:29105"/>
    </cofactor>
</comment>
<dbReference type="RefSeq" id="WP_198874495.1">
    <property type="nucleotide sequence ID" value="NZ_JAEKMH010000001.1"/>
</dbReference>
<keyword evidence="3" id="KW-0378">Hydrolase</keyword>
<evidence type="ECO:0000256" key="2">
    <source>
        <dbReference type="ARBA" id="ARBA00022723"/>
    </source>
</evidence>
<evidence type="ECO:0000256" key="1">
    <source>
        <dbReference type="ARBA" id="ARBA00001947"/>
    </source>
</evidence>
<name>A0A934IM26_9HYPH</name>
<evidence type="ECO:0000259" key="5">
    <source>
        <dbReference type="Pfam" id="PF24827"/>
    </source>
</evidence>
<dbReference type="Gene3D" id="3.40.630.10">
    <property type="entry name" value="Zn peptidases"/>
    <property type="match status" value="1"/>
</dbReference>
<dbReference type="PANTHER" id="PTHR37326">
    <property type="entry name" value="BLL3975 PROTEIN"/>
    <property type="match status" value="1"/>
</dbReference>
<dbReference type="SUPFAM" id="SSF53187">
    <property type="entry name" value="Zn-dependent exopeptidases"/>
    <property type="match status" value="1"/>
</dbReference>
<keyword evidence="4" id="KW-0862">Zinc</keyword>
<feature type="domain" description="Succinylglutamate desuccinylase/Aspartoacylase catalytic" evidence="5">
    <location>
        <begin position="34"/>
        <end position="181"/>
    </location>
</feature>
<accession>A0A934IM26</accession>
<dbReference type="AlphaFoldDB" id="A0A934IM26"/>
<dbReference type="CDD" id="cd06250">
    <property type="entry name" value="M14_PaAOTO_like"/>
    <property type="match status" value="1"/>
</dbReference>
<gene>
    <name evidence="6" type="ORF">JEQ47_00835</name>
</gene>
<sequence length="379" mass="40812">MTFRQHHLDLAGDAPGQTTTLYWYTVGPDDAPTKVHLQAALHADEQPGTMALHHLLPMLRDADAAGKLNARFVIYPSVNPLGLATRVQRRHIGRYDLETGVNFNRRWPDLYPQIAQAIAGKLTSDTGANLALIREAVGAWLDEQRPVTAAQRLRLHILKSAYDADIVLDLHCDDESLKHIFTSPDLMPGLQDLADRMQVAATLTAEDSGGGSFDEVLPNLYRKAQRAHPGFPIPMGAETATLEYRGQADTHDAVGAEDAQGLFDFFAGRGIIAASPAPAQPAPGPTPFEATEVLRADRPGLLAYRVELGDRVKKGDVVADIIAMDGPDAFLARTPLRAGTDGIILSRASAKFVAINASVAKIVGSEILPARAGGYLLED</sequence>
<keyword evidence="2" id="KW-0479">Metal-binding</keyword>
<comment type="caution">
    <text evidence="6">The sequence shown here is derived from an EMBL/GenBank/DDBJ whole genome shotgun (WGS) entry which is preliminary data.</text>
</comment>
<evidence type="ECO:0000313" key="6">
    <source>
        <dbReference type="EMBL" id="MBJ3783249.1"/>
    </source>
</evidence>
<protein>
    <submittedName>
        <fullName evidence="6">Succinylglutamate desuccinylase/aspartoacylase family protein</fullName>
    </submittedName>
</protein>
<dbReference type="Proteomes" id="UP000602124">
    <property type="component" value="Unassembled WGS sequence"/>
</dbReference>
<evidence type="ECO:0000313" key="7">
    <source>
        <dbReference type="Proteomes" id="UP000602124"/>
    </source>
</evidence>
<evidence type="ECO:0000256" key="4">
    <source>
        <dbReference type="ARBA" id="ARBA00022833"/>
    </source>
</evidence>
<organism evidence="6 7">
    <name type="scientific">Devosia sediminis</name>
    <dbReference type="NCBI Taxonomy" id="2798801"/>
    <lineage>
        <taxon>Bacteria</taxon>
        <taxon>Pseudomonadati</taxon>
        <taxon>Pseudomonadota</taxon>
        <taxon>Alphaproteobacteria</taxon>
        <taxon>Hyphomicrobiales</taxon>
        <taxon>Devosiaceae</taxon>
        <taxon>Devosia</taxon>
    </lineage>
</organism>
<reference evidence="6" key="1">
    <citation type="submission" date="2020-12" db="EMBL/GenBank/DDBJ databases">
        <title>Devosia sp. MSA67 isolated from Mo River.</title>
        <authorList>
            <person name="Ma F."/>
            <person name="Zi Z."/>
        </authorList>
    </citation>
    <scope>NUCLEOTIDE SEQUENCE</scope>
    <source>
        <strain evidence="6">MSA67</strain>
    </source>
</reference>